<reference evidence="3" key="1">
    <citation type="journal article" date="2020" name="Stud. Mycol.">
        <title>101 Dothideomycetes genomes: a test case for predicting lifestyles and emergence of pathogens.</title>
        <authorList>
            <person name="Haridas S."/>
            <person name="Albert R."/>
            <person name="Binder M."/>
            <person name="Bloem J."/>
            <person name="Labutti K."/>
            <person name="Salamov A."/>
            <person name="Andreopoulos B."/>
            <person name="Baker S."/>
            <person name="Barry K."/>
            <person name="Bills G."/>
            <person name="Bluhm B."/>
            <person name="Cannon C."/>
            <person name="Castanera R."/>
            <person name="Culley D."/>
            <person name="Daum C."/>
            <person name="Ezra D."/>
            <person name="Gonzalez J."/>
            <person name="Henrissat B."/>
            <person name="Kuo A."/>
            <person name="Liang C."/>
            <person name="Lipzen A."/>
            <person name="Lutzoni F."/>
            <person name="Magnuson J."/>
            <person name="Mondo S."/>
            <person name="Nolan M."/>
            <person name="Ohm R."/>
            <person name="Pangilinan J."/>
            <person name="Park H.-J."/>
            <person name="Ramirez L."/>
            <person name="Alfaro M."/>
            <person name="Sun H."/>
            <person name="Tritt A."/>
            <person name="Yoshinaga Y."/>
            <person name="Zwiers L.-H."/>
            <person name="Turgeon B."/>
            <person name="Goodwin S."/>
            <person name="Spatafora J."/>
            <person name="Crous P."/>
            <person name="Grigoriev I."/>
        </authorList>
    </citation>
    <scope>NUCLEOTIDE SEQUENCE</scope>
    <source>
        <strain evidence="3">CBS 113818</strain>
    </source>
</reference>
<evidence type="ECO:0000313" key="3">
    <source>
        <dbReference type="EMBL" id="KAF2827079.1"/>
    </source>
</evidence>
<sequence>MISQQEEYRLSFLDQQPHIRNYARHLTIFPFPDERYTDAAIDALCNGLSTTLQQLPFLAGHLNLSDSKTESLKLEYTSPMDVVAEAKRIFNASLVVATHPDYSYDILSQSHFDSSQFPAEVVCPAFLRHHSGLDDGDSYATGRTSFAKGITLPVLATQVAFIPGGLVLSVWIHHCVADGAGVRRIYE</sequence>
<evidence type="ECO:0000313" key="4">
    <source>
        <dbReference type="Proteomes" id="UP000799424"/>
    </source>
</evidence>
<organism evidence="3 4">
    <name type="scientific">Ophiobolus disseminans</name>
    <dbReference type="NCBI Taxonomy" id="1469910"/>
    <lineage>
        <taxon>Eukaryota</taxon>
        <taxon>Fungi</taxon>
        <taxon>Dikarya</taxon>
        <taxon>Ascomycota</taxon>
        <taxon>Pezizomycotina</taxon>
        <taxon>Dothideomycetes</taxon>
        <taxon>Pleosporomycetidae</taxon>
        <taxon>Pleosporales</taxon>
        <taxon>Pleosporineae</taxon>
        <taxon>Phaeosphaeriaceae</taxon>
        <taxon>Ophiobolus</taxon>
    </lineage>
</organism>
<dbReference type="Gene3D" id="3.30.559.10">
    <property type="entry name" value="Chloramphenicol acetyltransferase-like domain"/>
    <property type="match status" value="1"/>
</dbReference>
<dbReference type="Pfam" id="PF22664">
    <property type="entry name" value="TRI-like_N"/>
    <property type="match status" value="1"/>
</dbReference>
<dbReference type="OrthoDB" id="1862401at2759"/>
<dbReference type="Proteomes" id="UP000799424">
    <property type="component" value="Unassembled WGS sequence"/>
</dbReference>
<dbReference type="InterPro" id="IPR023213">
    <property type="entry name" value="CAT-like_dom_sf"/>
</dbReference>
<proteinExistence type="predicted"/>
<accession>A0A6A7A2U0</accession>
<name>A0A6A7A2U0_9PLEO</name>
<protein>
    <recommendedName>
        <fullName evidence="2">Trichothecene 3-O-acetyltransferase-like N-terminal domain-containing protein</fullName>
    </recommendedName>
</protein>
<evidence type="ECO:0000256" key="1">
    <source>
        <dbReference type="ARBA" id="ARBA00022679"/>
    </source>
</evidence>
<feature type="non-terminal residue" evidence="3">
    <location>
        <position position="187"/>
    </location>
</feature>
<dbReference type="AlphaFoldDB" id="A0A6A7A2U0"/>
<keyword evidence="1" id="KW-0808">Transferase</keyword>
<evidence type="ECO:0000259" key="2">
    <source>
        <dbReference type="Pfam" id="PF22664"/>
    </source>
</evidence>
<dbReference type="GO" id="GO:0016740">
    <property type="term" value="F:transferase activity"/>
    <property type="evidence" value="ECO:0007669"/>
    <property type="project" value="UniProtKB-KW"/>
</dbReference>
<keyword evidence="4" id="KW-1185">Reference proteome</keyword>
<feature type="domain" description="Trichothecene 3-O-acetyltransferase-like N-terminal" evidence="2">
    <location>
        <begin position="25"/>
        <end position="185"/>
    </location>
</feature>
<dbReference type="InterPro" id="IPR054710">
    <property type="entry name" value="Tri101-like_N"/>
</dbReference>
<dbReference type="EMBL" id="MU006225">
    <property type="protein sequence ID" value="KAF2827079.1"/>
    <property type="molecule type" value="Genomic_DNA"/>
</dbReference>
<gene>
    <name evidence="3" type="ORF">CC86DRAFT_291854</name>
</gene>